<comment type="caution">
    <text evidence="5">The sequence shown here is derived from an EMBL/GenBank/DDBJ whole genome shotgun (WGS) entry which is preliminary data.</text>
</comment>
<dbReference type="InterPro" id="IPR050333">
    <property type="entry name" value="SLRP"/>
</dbReference>
<dbReference type="FunCoup" id="A0A482XMN0">
    <property type="interactions" value="100"/>
</dbReference>
<keyword evidence="3" id="KW-0472">Membrane</keyword>
<dbReference type="SMART" id="SM00365">
    <property type="entry name" value="LRR_SD22"/>
    <property type="match status" value="6"/>
</dbReference>
<evidence type="ECO:0000256" key="4">
    <source>
        <dbReference type="SAM" id="SignalP"/>
    </source>
</evidence>
<dbReference type="SMR" id="A0A482XMN0"/>
<dbReference type="PROSITE" id="PS51450">
    <property type="entry name" value="LRR"/>
    <property type="match status" value="1"/>
</dbReference>
<protein>
    <recommendedName>
        <fullName evidence="7">LRRCT domain-containing protein</fullName>
    </recommendedName>
</protein>
<reference evidence="5 6" key="1">
    <citation type="journal article" date="2017" name="Gigascience">
        <title>Genome sequence of the small brown planthopper, Laodelphax striatellus.</title>
        <authorList>
            <person name="Zhu J."/>
            <person name="Jiang F."/>
            <person name="Wang X."/>
            <person name="Yang P."/>
            <person name="Bao Y."/>
            <person name="Zhao W."/>
            <person name="Wang W."/>
            <person name="Lu H."/>
            <person name="Wang Q."/>
            <person name="Cui N."/>
            <person name="Li J."/>
            <person name="Chen X."/>
            <person name="Luo L."/>
            <person name="Yu J."/>
            <person name="Kang L."/>
            <person name="Cui F."/>
        </authorList>
    </citation>
    <scope>NUCLEOTIDE SEQUENCE [LARGE SCALE GENOMIC DNA]</scope>
    <source>
        <strain evidence="5">Lst14</strain>
    </source>
</reference>
<dbReference type="PANTHER" id="PTHR45712">
    <property type="entry name" value="AGAP008170-PA"/>
    <property type="match status" value="1"/>
</dbReference>
<keyword evidence="3" id="KW-0812">Transmembrane</keyword>
<keyword evidence="1" id="KW-0433">Leucine-rich repeat</keyword>
<dbReference type="OrthoDB" id="2325980at2759"/>
<dbReference type="SUPFAM" id="SSF52058">
    <property type="entry name" value="L domain-like"/>
    <property type="match status" value="2"/>
</dbReference>
<evidence type="ECO:0000256" key="1">
    <source>
        <dbReference type="ARBA" id="ARBA00022614"/>
    </source>
</evidence>
<dbReference type="InterPro" id="IPR032675">
    <property type="entry name" value="LRR_dom_sf"/>
</dbReference>
<dbReference type="PANTHER" id="PTHR45712:SF22">
    <property type="entry name" value="INSULIN-LIKE GROWTH FACTOR-BINDING PROTEIN COMPLEX ACID LABILE SUBUNIT"/>
    <property type="match status" value="1"/>
</dbReference>
<dbReference type="Pfam" id="PF13855">
    <property type="entry name" value="LRR_8"/>
    <property type="match status" value="5"/>
</dbReference>
<dbReference type="InterPro" id="IPR001611">
    <property type="entry name" value="Leu-rich_rpt"/>
</dbReference>
<keyword evidence="6" id="KW-1185">Reference proteome</keyword>
<feature type="transmembrane region" description="Helical" evidence="3">
    <location>
        <begin position="626"/>
        <end position="653"/>
    </location>
</feature>
<evidence type="ECO:0008006" key="7">
    <source>
        <dbReference type="Google" id="ProtNLM"/>
    </source>
</evidence>
<proteinExistence type="predicted"/>
<dbReference type="SMART" id="SM00369">
    <property type="entry name" value="LRR_TYP"/>
    <property type="match status" value="13"/>
</dbReference>
<dbReference type="STRING" id="195883.A0A482XMN0"/>
<keyword evidence="3" id="KW-1133">Transmembrane helix</keyword>
<dbReference type="FunFam" id="3.80.10.10:FF:001164">
    <property type="entry name" value="GH01279p"/>
    <property type="match status" value="1"/>
</dbReference>
<feature type="chain" id="PRO_5019846858" description="LRRCT domain-containing protein" evidence="4">
    <location>
        <begin position="19"/>
        <end position="728"/>
    </location>
</feature>
<dbReference type="Proteomes" id="UP000291343">
    <property type="component" value="Unassembled WGS sequence"/>
</dbReference>
<dbReference type="InterPro" id="IPR003591">
    <property type="entry name" value="Leu-rich_rpt_typical-subtyp"/>
</dbReference>
<keyword evidence="2" id="KW-0677">Repeat</keyword>
<keyword evidence="4" id="KW-0732">Signal</keyword>
<dbReference type="PRINTS" id="PR00019">
    <property type="entry name" value="LEURICHRPT"/>
</dbReference>
<evidence type="ECO:0000313" key="5">
    <source>
        <dbReference type="EMBL" id="RZF46977.1"/>
    </source>
</evidence>
<evidence type="ECO:0000256" key="2">
    <source>
        <dbReference type="ARBA" id="ARBA00022737"/>
    </source>
</evidence>
<gene>
    <name evidence="5" type="ORF">LSTR_LSTR011840</name>
</gene>
<accession>A0A482XMN0</accession>
<organism evidence="5 6">
    <name type="scientific">Laodelphax striatellus</name>
    <name type="common">Small brown planthopper</name>
    <name type="synonym">Delphax striatella</name>
    <dbReference type="NCBI Taxonomy" id="195883"/>
    <lineage>
        <taxon>Eukaryota</taxon>
        <taxon>Metazoa</taxon>
        <taxon>Ecdysozoa</taxon>
        <taxon>Arthropoda</taxon>
        <taxon>Hexapoda</taxon>
        <taxon>Insecta</taxon>
        <taxon>Pterygota</taxon>
        <taxon>Neoptera</taxon>
        <taxon>Paraneoptera</taxon>
        <taxon>Hemiptera</taxon>
        <taxon>Auchenorrhyncha</taxon>
        <taxon>Fulgoroidea</taxon>
        <taxon>Delphacidae</taxon>
        <taxon>Criomorphinae</taxon>
        <taxon>Laodelphax</taxon>
    </lineage>
</organism>
<dbReference type="EMBL" id="QKKF02005135">
    <property type="protein sequence ID" value="RZF46977.1"/>
    <property type="molecule type" value="Genomic_DNA"/>
</dbReference>
<dbReference type="Gene3D" id="3.80.10.10">
    <property type="entry name" value="Ribonuclease Inhibitor"/>
    <property type="match status" value="5"/>
</dbReference>
<evidence type="ECO:0000256" key="3">
    <source>
        <dbReference type="SAM" id="Phobius"/>
    </source>
</evidence>
<evidence type="ECO:0000313" key="6">
    <source>
        <dbReference type="Proteomes" id="UP000291343"/>
    </source>
</evidence>
<sequence>MDLKQVLVLLLHVYSALAIDCPDSCECRKAEVGGYVAQCAELDQDQRFSNYIQHLTISNVDPQQSFALERDIFTKVNLKELNTLTIVNTSLRTISPEFFNGLDKLRNVDLSNNAITYIHPDTFKDIPDLDLLSLSGNPLQHLLSTPNNKKDYFLYSLSLSELDLSNCHLQHLRSDLFNELPNLVTLNLASNNIKDIETKLFEKLEYIEEINLSSNDLTNLKPDLFDFVSDVTVLNLSNNSLDSFDSIEAMGLEELDLSYNKFRTLQGETLEGVPDVRSLKFSHNEIAFISEETFESASQLRHLDLSYNQLQGPLSQRLFQLNKDLETLSLSNNPDLSVFGPFDGYFGVLYTLDISKCGIKKLSVESFSKMDSISNLNLSGNELTELDEKIFNHIPSVMSIDLSDNNLQSLHENLFSMNRDLEKLYLSGNKLHHMPARMFKPIANLHVLDVHKNRLTYLWNMDETKYMKDNKILSELTYLNLEENRFKTLHKHNFESLTSLKALDISKNQLQCDQHINYLMQWLISSKVTPIRYLGKSSVDMQKEHSELHWGDMLSKICFRREDVISSQSLDLPTETDRSDSIAFDNDFNFKPSTAFPFPSKEDFPLNQTHGFYVESRVFSNESVIYSWPILPILVCGLCILLVIINLTALLLYRSGRSYRSLSPRFDSPFKSQMRVRHNTGSLYHKLYEECSVPKDNPIIKNNVDLPKNIEKKLTLITTNSTKGEDMV</sequence>
<name>A0A482XMN0_LAOST</name>
<dbReference type="AlphaFoldDB" id="A0A482XMN0"/>
<feature type="signal peptide" evidence="4">
    <location>
        <begin position="1"/>
        <end position="18"/>
    </location>
</feature>
<dbReference type="InParanoid" id="A0A482XMN0"/>